<proteinExistence type="predicted"/>
<comment type="caution">
    <text evidence="3">The sequence shown here is derived from an EMBL/GenBank/DDBJ whole genome shotgun (WGS) entry which is preliminary data.</text>
</comment>
<reference evidence="3 4" key="1">
    <citation type="submission" date="2017-03" db="EMBL/GenBank/DDBJ databases">
        <title>Genome of the blue death feigning beetle - Asbolus verrucosus.</title>
        <authorList>
            <person name="Rider S.D."/>
        </authorList>
    </citation>
    <scope>NUCLEOTIDE SEQUENCE [LARGE SCALE GENOMIC DNA]</scope>
    <source>
        <strain evidence="3">Butters</strain>
        <tissue evidence="3">Head and leg muscle</tissue>
    </source>
</reference>
<name>A0A482VUJ4_ASBVE</name>
<accession>A0A482VUJ4</accession>
<keyword evidence="2" id="KW-0472">Membrane</keyword>
<gene>
    <name evidence="3" type="ORF">BDFB_013507</name>
</gene>
<organism evidence="3 4">
    <name type="scientific">Asbolus verrucosus</name>
    <name type="common">Desert ironclad beetle</name>
    <dbReference type="NCBI Taxonomy" id="1661398"/>
    <lineage>
        <taxon>Eukaryota</taxon>
        <taxon>Metazoa</taxon>
        <taxon>Ecdysozoa</taxon>
        <taxon>Arthropoda</taxon>
        <taxon>Hexapoda</taxon>
        <taxon>Insecta</taxon>
        <taxon>Pterygota</taxon>
        <taxon>Neoptera</taxon>
        <taxon>Endopterygota</taxon>
        <taxon>Coleoptera</taxon>
        <taxon>Polyphaga</taxon>
        <taxon>Cucujiformia</taxon>
        <taxon>Tenebrionidae</taxon>
        <taxon>Pimeliinae</taxon>
        <taxon>Asbolus</taxon>
    </lineage>
</organism>
<evidence type="ECO:0000313" key="3">
    <source>
        <dbReference type="EMBL" id="RZC36068.1"/>
    </source>
</evidence>
<dbReference type="Proteomes" id="UP000292052">
    <property type="component" value="Unassembled WGS sequence"/>
</dbReference>
<feature type="region of interest" description="Disordered" evidence="1">
    <location>
        <begin position="32"/>
        <end position="64"/>
    </location>
</feature>
<keyword evidence="4" id="KW-1185">Reference proteome</keyword>
<dbReference type="AlphaFoldDB" id="A0A482VUJ4"/>
<evidence type="ECO:0000256" key="1">
    <source>
        <dbReference type="SAM" id="MobiDB-lite"/>
    </source>
</evidence>
<evidence type="ECO:0000256" key="2">
    <source>
        <dbReference type="SAM" id="Phobius"/>
    </source>
</evidence>
<feature type="transmembrane region" description="Helical" evidence="2">
    <location>
        <begin position="6"/>
        <end position="30"/>
    </location>
</feature>
<feature type="compositionally biased region" description="Acidic residues" evidence="1">
    <location>
        <begin position="45"/>
        <end position="64"/>
    </location>
</feature>
<evidence type="ECO:0000313" key="4">
    <source>
        <dbReference type="Proteomes" id="UP000292052"/>
    </source>
</evidence>
<keyword evidence="2" id="KW-1133">Transmembrane helix</keyword>
<feature type="compositionally biased region" description="Basic and acidic residues" evidence="1">
    <location>
        <begin position="32"/>
        <end position="43"/>
    </location>
</feature>
<keyword evidence="2" id="KW-0812">Transmembrane</keyword>
<dbReference type="EMBL" id="QDEB01065518">
    <property type="protein sequence ID" value="RZC36068.1"/>
    <property type="molecule type" value="Genomic_DNA"/>
</dbReference>
<protein>
    <submittedName>
        <fullName evidence="3">Uncharacterized protein</fullName>
    </submittedName>
</protein>
<sequence>MKCVCPIHPFGVLIIIIGLAICVVAHTAAFGKGEKQEQEKPVEEPPQENEETEPPAEAGAEDNE</sequence>